<dbReference type="SMART" id="SM00343">
    <property type="entry name" value="ZnF_C2HC"/>
    <property type="match status" value="1"/>
</dbReference>
<feature type="region of interest" description="Disordered" evidence="2">
    <location>
        <begin position="457"/>
        <end position="479"/>
    </location>
</feature>
<gene>
    <name evidence="5" type="ORF">QYE76_046285</name>
</gene>
<evidence type="ECO:0000313" key="6">
    <source>
        <dbReference type="Proteomes" id="UP001231189"/>
    </source>
</evidence>
<dbReference type="PANTHER" id="PTHR35046">
    <property type="entry name" value="ZINC KNUCKLE (CCHC-TYPE) FAMILY PROTEIN"/>
    <property type="match status" value="1"/>
</dbReference>
<dbReference type="GO" id="GO:0008270">
    <property type="term" value="F:zinc ion binding"/>
    <property type="evidence" value="ECO:0007669"/>
    <property type="project" value="UniProtKB-KW"/>
</dbReference>
<keyword evidence="1" id="KW-0862">Zinc</keyword>
<dbReference type="PROSITE" id="PS50158">
    <property type="entry name" value="ZF_CCHC"/>
    <property type="match status" value="1"/>
</dbReference>
<reference evidence="5" key="1">
    <citation type="submission" date="2023-07" db="EMBL/GenBank/DDBJ databases">
        <title>A chromosome-level genome assembly of Lolium multiflorum.</title>
        <authorList>
            <person name="Chen Y."/>
            <person name="Copetti D."/>
            <person name="Kolliker R."/>
            <person name="Studer B."/>
        </authorList>
    </citation>
    <scope>NUCLEOTIDE SEQUENCE</scope>
    <source>
        <strain evidence="5">02402/16</strain>
        <tissue evidence="5">Leaf</tissue>
    </source>
</reference>
<keyword evidence="3" id="KW-0472">Membrane</keyword>
<feature type="region of interest" description="Disordered" evidence="2">
    <location>
        <begin position="263"/>
        <end position="282"/>
    </location>
</feature>
<evidence type="ECO:0000259" key="4">
    <source>
        <dbReference type="PROSITE" id="PS50158"/>
    </source>
</evidence>
<dbReference type="Proteomes" id="UP001231189">
    <property type="component" value="Unassembled WGS sequence"/>
</dbReference>
<dbReference type="SUPFAM" id="SSF57756">
    <property type="entry name" value="Retrovirus zinc finger-like domains"/>
    <property type="match status" value="1"/>
</dbReference>
<dbReference type="InterPro" id="IPR005162">
    <property type="entry name" value="Retrotrans_gag_dom"/>
</dbReference>
<dbReference type="PANTHER" id="PTHR35046:SF24">
    <property type="entry name" value="RETROTRANSPOSON GAG DOMAIN-CONTAINING PROTEIN"/>
    <property type="match status" value="1"/>
</dbReference>
<evidence type="ECO:0000313" key="5">
    <source>
        <dbReference type="EMBL" id="KAK1685437.1"/>
    </source>
</evidence>
<dbReference type="EMBL" id="JAUUTY010000002">
    <property type="protein sequence ID" value="KAK1685437.1"/>
    <property type="molecule type" value="Genomic_DNA"/>
</dbReference>
<dbReference type="AlphaFoldDB" id="A0AAD8TPG9"/>
<name>A0AAD8TPG9_LOLMU</name>
<feature type="transmembrane region" description="Helical" evidence="3">
    <location>
        <begin position="53"/>
        <end position="83"/>
    </location>
</feature>
<proteinExistence type="predicted"/>
<organism evidence="5 6">
    <name type="scientific">Lolium multiflorum</name>
    <name type="common">Italian ryegrass</name>
    <name type="synonym">Lolium perenne subsp. multiflorum</name>
    <dbReference type="NCBI Taxonomy" id="4521"/>
    <lineage>
        <taxon>Eukaryota</taxon>
        <taxon>Viridiplantae</taxon>
        <taxon>Streptophyta</taxon>
        <taxon>Embryophyta</taxon>
        <taxon>Tracheophyta</taxon>
        <taxon>Spermatophyta</taxon>
        <taxon>Magnoliopsida</taxon>
        <taxon>Liliopsida</taxon>
        <taxon>Poales</taxon>
        <taxon>Poaceae</taxon>
        <taxon>BOP clade</taxon>
        <taxon>Pooideae</taxon>
        <taxon>Poodae</taxon>
        <taxon>Poeae</taxon>
        <taxon>Poeae Chloroplast Group 2 (Poeae type)</taxon>
        <taxon>Loliodinae</taxon>
        <taxon>Loliinae</taxon>
        <taxon>Lolium</taxon>
    </lineage>
</organism>
<feature type="region of interest" description="Disordered" evidence="2">
    <location>
        <begin position="505"/>
        <end position="526"/>
    </location>
</feature>
<sequence length="526" mass="59708">MLLPMHPCSPLLLHHFATWYNAALLTIMIVAYWHPLMMETSRMMLIIYNDRLLLGRLVLFVNSCLIVIVLVMLLVFHLMMVVLGVSNYPYLRFLVTVDLRIIWSGRCLAQGTKSVDEYYKEMELLMIRTGTREDVEATMSRFLNGLNFEVRDRVEMVYYNDLQDLVHQAERAEQQIKRRQAAAPANSWRRSHTEAAGSSVQPAPSTRSNHVSQSDPPKSGISKAASTTQSTANIQCFTCGGRGHMRRECPNAKRVMLTQDGYISASDDEQIDPSSEESEEHNNFDVYPGDVAPNCTNLMVQRVMADRIEGQGQRWNIFQTQCTVKNTACKLIIDGGSYTNIVSKRLVDSLSLPTWKHPQPHCVEWLYNSGKLKVTHKVRLKFSVGNYEDTVICDVLPMDACHVLLGRPWQFDKRSTHEGRSNVYSLWHKGKRHVLHPMFDKDIKVDTFAVKMKVQDTKPKPRTVSSKVGGDDEGRISITPSITPPPYTVKFGSLCVEVPPKDEVKPNFRTPPTKLRFGHGVATRNT</sequence>
<feature type="domain" description="CCHC-type" evidence="4">
    <location>
        <begin position="236"/>
        <end position="251"/>
    </location>
</feature>
<feature type="transmembrane region" description="Helical" evidence="3">
    <location>
        <begin position="12"/>
        <end position="33"/>
    </location>
</feature>
<dbReference type="CDD" id="cd00303">
    <property type="entry name" value="retropepsin_like"/>
    <property type="match status" value="1"/>
</dbReference>
<feature type="compositionally biased region" description="Acidic residues" evidence="2">
    <location>
        <begin position="266"/>
        <end position="279"/>
    </location>
</feature>
<keyword evidence="3" id="KW-1133">Transmembrane helix</keyword>
<keyword evidence="1" id="KW-0863">Zinc-finger</keyword>
<feature type="compositionally biased region" description="Polar residues" evidence="2">
    <location>
        <begin position="196"/>
        <end position="216"/>
    </location>
</feature>
<dbReference type="Gene3D" id="2.40.70.10">
    <property type="entry name" value="Acid Proteases"/>
    <property type="match status" value="1"/>
</dbReference>
<evidence type="ECO:0000256" key="1">
    <source>
        <dbReference type="PROSITE-ProRule" id="PRU00047"/>
    </source>
</evidence>
<comment type="caution">
    <text evidence="5">The sequence shown here is derived from an EMBL/GenBank/DDBJ whole genome shotgun (WGS) entry which is preliminary data.</text>
</comment>
<keyword evidence="3" id="KW-0812">Transmembrane</keyword>
<dbReference type="InterPro" id="IPR036875">
    <property type="entry name" value="Znf_CCHC_sf"/>
</dbReference>
<dbReference type="Gene3D" id="4.10.60.10">
    <property type="entry name" value="Zinc finger, CCHC-type"/>
    <property type="match status" value="1"/>
</dbReference>
<dbReference type="InterPro" id="IPR001878">
    <property type="entry name" value="Znf_CCHC"/>
</dbReference>
<dbReference type="InterPro" id="IPR021109">
    <property type="entry name" value="Peptidase_aspartic_dom_sf"/>
</dbReference>
<protein>
    <recommendedName>
        <fullName evidence="4">CCHC-type domain-containing protein</fullName>
    </recommendedName>
</protein>
<accession>A0AAD8TPG9</accession>
<dbReference type="Pfam" id="PF03732">
    <property type="entry name" value="Retrotrans_gag"/>
    <property type="match status" value="1"/>
</dbReference>
<keyword evidence="6" id="KW-1185">Reference proteome</keyword>
<dbReference type="GO" id="GO:0003676">
    <property type="term" value="F:nucleic acid binding"/>
    <property type="evidence" value="ECO:0007669"/>
    <property type="project" value="InterPro"/>
</dbReference>
<keyword evidence="1" id="KW-0479">Metal-binding</keyword>
<dbReference type="Pfam" id="PF00098">
    <property type="entry name" value="zf-CCHC"/>
    <property type="match status" value="1"/>
</dbReference>
<feature type="region of interest" description="Disordered" evidence="2">
    <location>
        <begin position="176"/>
        <end position="227"/>
    </location>
</feature>
<evidence type="ECO:0000256" key="2">
    <source>
        <dbReference type="SAM" id="MobiDB-lite"/>
    </source>
</evidence>
<evidence type="ECO:0000256" key="3">
    <source>
        <dbReference type="SAM" id="Phobius"/>
    </source>
</evidence>